<gene>
    <name evidence="7" type="ORF">PGLA1383_LOCUS17445</name>
</gene>
<evidence type="ECO:0000256" key="6">
    <source>
        <dbReference type="RuleBase" id="RU363053"/>
    </source>
</evidence>
<dbReference type="GO" id="GO:0005737">
    <property type="term" value="C:cytoplasm"/>
    <property type="evidence" value="ECO:0007669"/>
    <property type="project" value="TreeGrafter"/>
</dbReference>
<feature type="transmembrane region" description="Helical" evidence="6">
    <location>
        <begin position="162"/>
        <end position="183"/>
    </location>
</feature>
<dbReference type="OMA" id="NIFMIWR"/>
<evidence type="ECO:0000256" key="1">
    <source>
        <dbReference type="ARBA" id="ARBA00004141"/>
    </source>
</evidence>
<keyword evidence="8" id="KW-1185">Reference proteome</keyword>
<evidence type="ECO:0000313" key="7">
    <source>
        <dbReference type="EMBL" id="CAE8599075.1"/>
    </source>
</evidence>
<dbReference type="Proteomes" id="UP000654075">
    <property type="component" value="Unassembled WGS sequence"/>
</dbReference>
<dbReference type="EMBL" id="CAJNNV010010815">
    <property type="protein sequence ID" value="CAE8599075.1"/>
    <property type="molecule type" value="Genomic_DNA"/>
</dbReference>
<keyword evidence="5 6" id="KW-0472">Membrane</keyword>
<evidence type="ECO:0000256" key="3">
    <source>
        <dbReference type="ARBA" id="ARBA00022692"/>
    </source>
</evidence>
<reference evidence="7" key="1">
    <citation type="submission" date="2021-02" db="EMBL/GenBank/DDBJ databases">
        <authorList>
            <person name="Dougan E. K."/>
            <person name="Rhodes N."/>
            <person name="Thang M."/>
            <person name="Chan C."/>
        </authorList>
    </citation>
    <scope>NUCLEOTIDE SEQUENCE</scope>
</reference>
<comment type="subcellular location">
    <subcellularLocation>
        <location evidence="1">Membrane</location>
        <topology evidence="1">Multi-pass membrane protein</topology>
    </subcellularLocation>
</comment>
<feature type="transmembrane region" description="Helical" evidence="6">
    <location>
        <begin position="6"/>
        <end position="28"/>
    </location>
</feature>
<keyword evidence="4 6" id="KW-1133">Transmembrane helix</keyword>
<accession>A0A813EAH5</accession>
<evidence type="ECO:0000313" key="8">
    <source>
        <dbReference type="Proteomes" id="UP000654075"/>
    </source>
</evidence>
<name>A0A813EAH5_POLGL</name>
<comment type="similarity">
    <text evidence="2 6">Belongs to the peroxisomal membrane protein PXMP2/4 family.</text>
</comment>
<feature type="transmembrane region" description="Helical" evidence="6">
    <location>
        <begin position="81"/>
        <end position="106"/>
    </location>
</feature>
<proteinExistence type="inferred from homology"/>
<evidence type="ECO:0000256" key="5">
    <source>
        <dbReference type="ARBA" id="ARBA00023136"/>
    </source>
</evidence>
<organism evidence="7 8">
    <name type="scientific">Polarella glacialis</name>
    <name type="common">Dinoflagellate</name>
    <dbReference type="NCBI Taxonomy" id="89957"/>
    <lineage>
        <taxon>Eukaryota</taxon>
        <taxon>Sar</taxon>
        <taxon>Alveolata</taxon>
        <taxon>Dinophyceae</taxon>
        <taxon>Suessiales</taxon>
        <taxon>Suessiaceae</taxon>
        <taxon>Polarella</taxon>
    </lineage>
</organism>
<sequence>MPRLLDLGYLRFVTCVQLASCPAAALMLGRCLRGAPAAYDRALNRRPLLVKMATSGAIVSGSDITVQAFAGGKYDPVRSGIVGIGYGGLFLAPVMHCLTLTWARLLPSTSILSVGFKAIVDCTTSFPLNLSAMIGFQVLARKQELSYDVIASDVPRAISEKLWPSLLAGWMVWLPVIVVNYKFVPLPYRVLFPNCVSFVWNIFMIWRFTDVSPSGELLPKGE</sequence>
<evidence type="ECO:0000256" key="4">
    <source>
        <dbReference type="ARBA" id="ARBA00022989"/>
    </source>
</evidence>
<dbReference type="GO" id="GO:0016020">
    <property type="term" value="C:membrane"/>
    <property type="evidence" value="ECO:0007669"/>
    <property type="project" value="UniProtKB-SubCell"/>
</dbReference>
<feature type="transmembrane region" description="Helical" evidence="6">
    <location>
        <begin position="190"/>
        <end position="209"/>
    </location>
</feature>
<protein>
    <recommendedName>
        <fullName evidence="9">Protein Mpv17</fullName>
    </recommendedName>
</protein>
<keyword evidence="3 6" id="KW-0812">Transmembrane</keyword>
<comment type="caution">
    <text evidence="7">The sequence shown here is derived from an EMBL/GenBank/DDBJ whole genome shotgun (WGS) entry which is preliminary data.</text>
</comment>
<dbReference type="Pfam" id="PF04117">
    <property type="entry name" value="Mpv17_PMP22"/>
    <property type="match status" value="1"/>
</dbReference>
<dbReference type="InterPro" id="IPR007248">
    <property type="entry name" value="Mpv17_PMP22"/>
</dbReference>
<dbReference type="PANTHER" id="PTHR11266">
    <property type="entry name" value="PEROXISOMAL MEMBRANE PROTEIN 2, PXMP2 MPV17"/>
    <property type="match status" value="1"/>
</dbReference>
<dbReference type="PANTHER" id="PTHR11266:SF17">
    <property type="entry name" value="PROTEIN MPV17"/>
    <property type="match status" value="1"/>
</dbReference>
<dbReference type="OrthoDB" id="310747at2759"/>
<evidence type="ECO:0008006" key="9">
    <source>
        <dbReference type="Google" id="ProtNLM"/>
    </source>
</evidence>
<dbReference type="AlphaFoldDB" id="A0A813EAH5"/>
<evidence type="ECO:0000256" key="2">
    <source>
        <dbReference type="ARBA" id="ARBA00006824"/>
    </source>
</evidence>